<dbReference type="Proteomes" id="UP000198705">
    <property type="component" value="Unassembled WGS sequence"/>
</dbReference>
<keyword evidence="1" id="KW-0812">Transmembrane</keyword>
<feature type="transmembrane region" description="Helical" evidence="1">
    <location>
        <begin position="92"/>
        <end position="110"/>
    </location>
</feature>
<keyword evidence="3" id="KW-1185">Reference proteome</keyword>
<dbReference type="STRING" id="649333.SAMN04487989_101331"/>
<feature type="transmembrane region" description="Helical" evidence="1">
    <location>
        <begin position="148"/>
        <end position="172"/>
    </location>
</feature>
<feature type="transmembrane region" description="Helical" evidence="1">
    <location>
        <begin position="184"/>
        <end position="203"/>
    </location>
</feature>
<protein>
    <recommendedName>
        <fullName evidence="4">YhhN-like protein</fullName>
    </recommendedName>
</protein>
<feature type="transmembrane region" description="Helical" evidence="1">
    <location>
        <begin position="6"/>
        <end position="26"/>
    </location>
</feature>
<organism evidence="2 3">
    <name type="scientific">Bizionia echini</name>
    <dbReference type="NCBI Taxonomy" id="649333"/>
    <lineage>
        <taxon>Bacteria</taxon>
        <taxon>Pseudomonadati</taxon>
        <taxon>Bacteroidota</taxon>
        <taxon>Flavobacteriia</taxon>
        <taxon>Flavobacteriales</taxon>
        <taxon>Flavobacteriaceae</taxon>
        <taxon>Bizionia</taxon>
    </lineage>
</organism>
<evidence type="ECO:0008006" key="4">
    <source>
        <dbReference type="Google" id="ProtNLM"/>
    </source>
</evidence>
<reference evidence="3" key="1">
    <citation type="submission" date="2016-10" db="EMBL/GenBank/DDBJ databases">
        <authorList>
            <person name="Varghese N."/>
            <person name="Submissions S."/>
        </authorList>
    </citation>
    <scope>NUCLEOTIDE SEQUENCE [LARGE SCALE GENOMIC DNA]</scope>
    <source>
        <strain evidence="3">DSM 23925</strain>
    </source>
</reference>
<dbReference type="AlphaFoldDB" id="A0A1I4YW43"/>
<name>A0A1I4YW43_9FLAO</name>
<keyword evidence="1" id="KW-1133">Transmembrane helix</keyword>
<accession>A0A1I4YW43</accession>
<evidence type="ECO:0000313" key="2">
    <source>
        <dbReference type="EMBL" id="SFN42234.1"/>
    </source>
</evidence>
<feature type="transmembrane region" description="Helical" evidence="1">
    <location>
        <begin position="116"/>
        <end position="136"/>
    </location>
</feature>
<sequence>MTINDFFGYLGIFLIIVNACLFIWSYRRFKTTIALKYFSIYIVIICLIQVISFTHYLLKINNLYLSHFYFISQFILLSLFYKALFKKWQQKLIDCILFIVLSALTIQYIIKPELYYKFNVLEIFITTFPIVIYSIMHLYNSLNKQGKFMLINSGVLMYLTTSTLIYILGNYIASNTKNNIITNIWFFNKILNVGYLILILLEWKKSYLQVRSR</sequence>
<keyword evidence="1" id="KW-0472">Membrane</keyword>
<gene>
    <name evidence="2" type="ORF">SAMN04487989_101331</name>
</gene>
<feature type="transmembrane region" description="Helical" evidence="1">
    <location>
        <begin position="64"/>
        <end position="85"/>
    </location>
</feature>
<evidence type="ECO:0000313" key="3">
    <source>
        <dbReference type="Proteomes" id="UP000198705"/>
    </source>
</evidence>
<evidence type="ECO:0000256" key="1">
    <source>
        <dbReference type="SAM" id="Phobius"/>
    </source>
</evidence>
<proteinExistence type="predicted"/>
<feature type="transmembrane region" description="Helical" evidence="1">
    <location>
        <begin position="38"/>
        <end position="58"/>
    </location>
</feature>
<dbReference type="EMBL" id="FOVN01000001">
    <property type="protein sequence ID" value="SFN42234.1"/>
    <property type="molecule type" value="Genomic_DNA"/>
</dbReference>